<dbReference type="SUPFAM" id="SSF46785">
    <property type="entry name" value="Winged helix' DNA-binding domain"/>
    <property type="match status" value="1"/>
</dbReference>
<dbReference type="EMBL" id="CP036525">
    <property type="protein sequence ID" value="QDT03797.1"/>
    <property type="molecule type" value="Genomic_DNA"/>
</dbReference>
<dbReference type="Pfam" id="PF13412">
    <property type="entry name" value="HTH_24"/>
    <property type="match status" value="1"/>
</dbReference>
<dbReference type="InterPro" id="IPR036390">
    <property type="entry name" value="WH_DNA-bd_sf"/>
</dbReference>
<dbReference type="Gene3D" id="3.30.420.40">
    <property type="match status" value="2"/>
</dbReference>
<dbReference type="InterPro" id="IPR000600">
    <property type="entry name" value="ROK"/>
</dbReference>
<sequence length="420" mass="45114">MSVGEPRRIRIGGFVSAGRFVGVRFRAGILEASFAMIEPVSSDPKLLSQMNQRAVLRILQSHGPQSRAEVTRLIGATRPTVSKAVASLLQSGLLEEFESPQATRGRPAKKLRLGGEASQIIGLVVDSPNCRIVAAGLDGELRPQTIQAFATPCDYDQLLRMFADCVAALCGGRMRTLGIGISVPGLFDYREGRSILSPNVPVTNGRCLAADLSARLGVECTVLQESDALCLAERHFGLATDLGDFAMLDASTGLGLGVMIAGELLKGSSGLAGEIGHLPMVPDGVRCGCGRSGCLETIASDTALARVVSDRLGEVLNIEQVVQRVRDGEIRVDRELRWVSQGLVFALVTAINLFNPETLFVHSRMLDLDDNFLDQLIRETESKALVPAFRNCRILRARGSKREGAIAGSIEHLTNSRITV</sequence>
<proteinExistence type="predicted"/>
<evidence type="ECO:0000313" key="2">
    <source>
        <dbReference type="Proteomes" id="UP000318538"/>
    </source>
</evidence>
<organism evidence="1 2">
    <name type="scientific">Rubripirellula lacrimiformis</name>
    <dbReference type="NCBI Taxonomy" id="1930273"/>
    <lineage>
        <taxon>Bacteria</taxon>
        <taxon>Pseudomonadati</taxon>
        <taxon>Planctomycetota</taxon>
        <taxon>Planctomycetia</taxon>
        <taxon>Pirellulales</taxon>
        <taxon>Pirellulaceae</taxon>
        <taxon>Rubripirellula</taxon>
    </lineage>
</organism>
<dbReference type="PANTHER" id="PTHR18964">
    <property type="entry name" value="ROK (REPRESSOR, ORF, KINASE) FAMILY"/>
    <property type="match status" value="1"/>
</dbReference>
<gene>
    <name evidence="1" type="primary">nagC</name>
    <name evidence="1" type="ORF">K227x_21820</name>
</gene>
<dbReference type="KEGG" id="rlc:K227x_21820"/>
<accession>A0A517N9I0</accession>
<reference evidence="1 2" key="1">
    <citation type="submission" date="2019-02" db="EMBL/GenBank/DDBJ databases">
        <title>Deep-cultivation of Planctomycetes and their phenomic and genomic characterization uncovers novel biology.</title>
        <authorList>
            <person name="Wiegand S."/>
            <person name="Jogler M."/>
            <person name="Boedeker C."/>
            <person name="Pinto D."/>
            <person name="Vollmers J."/>
            <person name="Rivas-Marin E."/>
            <person name="Kohn T."/>
            <person name="Peeters S.H."/>
            <person name="Heuer A."/>
            <person name="Rast P."/>
            <person name="Oberbeckmann S."/>
            <person name="Bunk B."/>
            <person name="Jeske O."/>
            <person name="Meyerdierks A."/>
            <person name="Storesund J.E."/>
            <person name="Kallscheuer N."/>
            <person name="Luecker S."/>
            <person name="Lage O.M."/>
            <person name="Pohl T."/>
            <person name="Merkel B.J."/>
            <person name="Hornburger P."/>
            <person name="Mueller R.-W."/>
            <person name="Bruemmer F."/>
            <person name="Labrenz M."/>
            <person name="Spormann A.M."/>
            <person name="Op den Camp H."/>
            <person name="Overmann J."/>
            <person name="Amann R."/>
            <person name="Jetten M.S.M."/>
            <person name="Mascher T."/>
            <person name="Medema M.H."/>
            <person name="Devos D.P."/>
            <person name="Kaster A.-K."/>
            <person name="Ovreas L."/>
            <person name="Rohde M."/>
            <person name="Galperin M.Y."/>
            <person name="Jogler C."/>
        </authorList>
    </citation>
    <scope>NUCLEOTIDE SEQUENCE [LARGE SCALE GENOMIC DNA]</scope>
    <source>
        <strain evidence="1 2">K22_7</strain>
    </source>
</reference>
<dbReference type="InterPro" id="IPR043129">
    <property type="entry name" value="ATPase_NBD"/>
</dbReference>
<keyword evidence="2" id="KW-1185">Reference proteome</keyword>
<dbReference type="SUPFAM" id="SSF53067">
    <property type="entry name" value="Actin-like ATPase domain"/>
    <property type="match status" value="1"/>
</dbReference>
<dbReference type="InterPro" id="IPR036388">
    <property type="entry name" value="WH-like_DNA-bd_sf"/>
</dbReference>
<evidence type="ECO:0000313" key="1">
    <source>
        <dbReference type="EMBL" id="QDT03797.1"/>
    </source>
</evidence>
<dbReference type="Gene3D" id="1.10.10.10">
    <property type="entry name" value="Winged helix-like DNA-binding domain superfamily/Winged helix DNA-binding domain"/>
    <property type="match status" value="1"/>
</dbReference>
<protein>
    <submittedName>
        <fullName evidence="1">N-acetylglucosamine repressor</fullName>
    </submittedName>
</protein>
<dbReference type="AlphaFoldDB" id="A0A517N9I0"/>
<dbReference type="Proteomes" id="UP000318538">
    <property type="component" value="Chromosome"/>
</dbReference>
<dbReference type="Pfam" id="PF00480">
    <property type="entry name" value="ROK"/>
    <property type="match status" value="1"/>
</dbReference>
<dbReference type="PANTHER" id="PTHR18964:SF173">
    <property type="entry name" value="GLUCOKINASE"/>
    <property type="match status" value="1"/>
</dbReference>
<name>A0A517N9I0_9BACT</name>
<dbReference type="OrthoDB" id="9795247at2"/>